<dbReference type="SUPFAM" id="SSF48403">
    <property type="entry name" value="Ankyrin repeat"/>
    <property type="match status" value="1"/>
</dbReference>
<name>A0AAD4XVA7_9MAGN</name>
<dbReference type="InterPro" id="IPR002110">
    <property type="entry name" value="Ankyrin_rpt"/>
</dbReference>
<dbReference type="SMART" id="SM00248">
    <property type="entry name" value="ANK"/>
    <property type="match status" value="2"/>
</dbReference>
<organism evidence="2 3">
    <name type="scientific">Papaver atlanticum</name>
    <dbReference type="NCBI Taxonomy" id="357466"/>
    <lineage>
        <taxon>Eukaryota</taxon>
        <taxon>Viridiplantae</taxon>
        <taxon>Streptophyta</taxon>
        <taxon>Embryophyta</taxon>
        <taxon>Tracheophyta</taxon>
        <taxon>Spermatophyta</taxon>
        <taxon>Magnoliopsida</taxon>
        <taxon>Ranunculales</taxon>
        <taxon>Papaveraceae</taxon>
        <taxon>Papaveroideae</taxon>
        <taxon>Papaver</taxon>
    </lineage>
</organism>
<gene>
    <name evidence="2" type="ORF">MKW98_023219</name>
</gene>
<dbReference type="AlphaFoldDB" id="A0AAD4XVA7"/>
<dbReference type="PROSITE" id="PS50088">
    <property type="entry name" value="ANK_REPEAT"/>
    <property type="match status" value="1"/>
</dbReference>
<sequence>MVHPMQRWYPCTTNIGNEEVRLECGGKDIGSHRTLHISQCRLGQTNLAHLFLEMHSMIQVLSMMLQKSVDPDIRYHHEQTSLKMAAMHGKFDCVQILMQAGANVQIRGEECKINKISEWDNNESLTNLCWKYCASNNKSENCRAGAQVSQRKRRID</sequence>
<protein>
    <submittedName>
        <fullName evidence="2">Uncharacterized protein</fullName>
    </submittedName>
</protein>
<dbReference type="EMBL" id="JAJJMB010003142">
    <property type="protein sequence ID" value="KAI3949282.1"/>
    <property type="molecule type" value="Genomic_DNA"/>
</dbReference>
<dbReference type="PROSITE" id="PS50297">
    <property type="entry name" value="ANK_REP_REGION"/>
    <property type="match status" value="1"/>
</dbReference>
<dbReference type="Proteomes" id="UP001202328">
    <property type="component" value="Unassembled WGS sequence"/>
</dbReference>
<reference evidence="2" key="1">
    <citation type="submission" date="2022-04" db="EMBL/GenBank/DDBJ databases">
        <title>A functionally conserved STORR gene fusion in Papaver species that diverged 16.8 million years ago.</title>
        <authorList>
            <person name="Catania T."/>
        </authorList>
    </citation>
    <scope>NUCLEOTIDE SEQUENCE</scope>
    <source>
        <strain evidence="2">S-188037</strain>
    </source>
</reference>
<proteinExistence type="predicted"/>
<feature type="repeat" description="ANK" evidence="1">
    <location>
        <begin position="77"/>
        <end position="109"/>
    </location>
</feature>
<dbReference type="Gene3D" id="1.25.40.20">
    <property type="entry name" value="Ankyrin repeat-containing domain"/>
    <property type="match status" value="1"/>
</dbReference>
<comment type="caution">
    <text evidence="2">The sequence shown here is derived from an EMBL/GenBank/DDBJ whole genome shotgun (WGS) entry which is preliminary data.</text>
</comment>
<accession>A0AAD4XVA7</accession>
<evidence type="ECO:0000313" key="2">
    <source>
        <dbReference type="EMBL" id="KAI3949282.1"/>
    </source>
</evidence>
<evidence type="ECO:0000256" key="1">
    <source>
        <dbReference type="PROSITE-ProRule" id="PRU00023"/>
    </source>
</evidence>
<evidence type="ECO:0000313" key="3">
    <source>
        <dbReference type="Proteomes" id="UP001202328"/>
    </source>
</evidence>
<dbReference type="Pfam" id="PF00023">
    <property type="entry name" value="Ank"/>
    <property type="match status" value="1"/>
</dbReference>
<keyword evidence="1" id="KW-0040">ANK repeat</keyword>
<dbReference type="InterPro" id="IPR036770">
    <property type="entry name" value="Ankyrin_rpt-contain_sf"/>
</dbReference>
<keyword evidence="3" id="KW-1185">Reference proteome</keyword>